<dbReference type="VEuPathDB" id="TriTrypDB:ADEAN_000362200"/>
<keyword evidence="5 11" id="KW-0949">S-adenosyl-L-methionine</keyword>
<dbReference type="InterPro" id="IPR049560">
    <property type="entry name" value="MeTrfase_RsmB-F_NOP2_cat"/>
</dbReference>
<dbReference type="GO" id="GO:0008173">
    <property type="term" value="F:RNA methyltransferase activity"/>
    <property type="evidence" value="ECO:0007669"/>
    <property type="project" value="InterPro"/>
</dbReference>
<keyword evidence="6 11" id="KW-0694">RNA-binding</keyword>
<feature type="binding site" evidence="11">
    <location>
        <position position="210"/>
    </location>
    <ligand>
        <name>S-adenosyl-L-methionine</name>
        <dbReference type="ChEBI" id="CHEBI:59789"/>
    </ligand>
</feature>
<dbReference type="SUPFAM" id="SSF53335">
    <property type="entry name" value="S-adenosyl-L-methionine-dependent methyltransferases"/>
    <property type="match status" value="1"/>
</dbReference>
<reference evidence="13 14" key="1">
    <citation type="submission" date="2020-08" db="EMBL/GenBank/DDBJ databases">
        <authorList>
            <person name="Newling K."/>
            <person name="Davey J."/>
            <person name="Forrester S."/>
        </authorList>
    </citation>
    <scope>NUCLEOTIDE SEQUENCE [LARGE SCALE GENOMIC DNA]</scope>
    <source>
        <strain evidence="14">Crithidia deanei Carvalho (ATCC PRA-265)</strain>
    </source>
</reference>
<dbReference type="AlphaFoldDB" id="A0A7G2CAR0"/>
<dbReference type="GO" id="GO:0003723">
    <property type="term" value="F:RNA binding"/>
    <property type="evidence" value="ECO:0007669"/>
    <property type="project" value="UniProtKB-UniRule"/>
</dbReference>
<dbReference type="Gene3D" id="6.20.240.40">
    <property type="match status" value="1"/>
</dbReference>
<name>A0A7G2CAR0_9TRYP</name>
<evidence type="ECO:0000313" key="13">
    <source>
        <dbReference type="EMBL" id="CAD2216161.1"/>
    </source>
</evidence>
<feature type="active site" description="Nucleophile" evidence="11">
    <location>
        <position position="290"/>
    </location>
</feature>
<feature type="domain" description="SAM-dependent MTase RsmB/NOP-type" evidence="12">
    <location>
        <begin position="43"/>
        <end position="354"/>
    </location>
</feature>
<evidence type="ECO:0000259" key="12">
    <source>
        <dbReference type="PROSITE" id="PS51686"/>
    </source>
</evidence>
<evidence type="ECO:0000256" key="5">
    <source>
        <dbReference type="ARBA" id="ARBA00022691"/>
    </source>
</evidence>
<dbReference type="PRINTS" id="PR02008">
    <property type="entry name" value="RCMTFAMILY"/>
</dbReference>
<evidence type="ECO:0000256" key="9">
    <source>
        <dbReference type="ARBA" id="ARBA00042050"/>
    </source>
</evidence>
<comment type="similarity">
    <text evidence="11">Belongs to the class I-like SAM-binding methyltransferase superfamily. RsmB/NOP family.</text>
</comment>
<keyword evidence="14" id="KW-1185">Reference proteome</keyword>
<dbReference type="InterPro" id="IPR023267">
    <property type="entry name" value="RCMT"/>
</dbReference>
<evidence type="ECO:0000256" key="3">
    <source>
        <dbReference type="ARBA" id="ARBA00022603"/>
    </source>
</evidence>
<keyword evidence="3 11" id="KW-0489">Methyltransferase</keyword>
<evidence type="ECO:0000256" key="6">
    <source>
        <dbReference type="ARBA" id="ARBA00022884"/>
    </source>
</evidence>
<evidence type="ECO:0000256" key="11">
    <source>
        <dbReference type="PROSITE-ProRule" id="PRU01023"/>
    </source>
</evidence>
<evidence type="ECO:0000256" key="1">
    <source>
        <dbReference type="ARBA" id="ARBA00004173"/>
    </source>
</evidence>
<feature type="binding site" evidence="11">
    <location>
        <position position="231"/>
    </location>
    <ligand>
        <name>S-adenosyl-L-methionine</name>
        <dbReference type="ChEBI" id="CHEBI:59789"/>
    </ligand>
</feature>
<evidence type="ECO:0000256" key="4">
    <source>
        <dbReference type="ARBA" id="ARBA00022679"/>
    </source>
</evidence>
<dbReference type="GO" id="GO:0005762">
    <property type="term" value="C:mitochondrial large ribosomal subunit"/>
    <property type="evidence" value="ECO:0007669"/>
    <property type="project" value="TreeGrafter"/>
</dbReference>
<evidence type="ECO:0000313" key="14">
    <source>
        <dbReference type="Proteomes" id="UP000515908"/>
    </source>
</evidence>
<keyword evidence="7" id="KW-0809">Transit peptide</keyword>
<proteinExistence type="inferred from homology"/>
<evidence type="ECO:0000256" key="7">
    <source>
        <dbReference type="ARBA" id="ARBA00022946"/>
    </source>
</evidence>
<evidence type="ECO:0000256" key="2">
    <source>
        <dbReference type="ARBA" id="ARBA00022552"/>
    </source>
</evidence>
<evidence type="ECO:0000256" key="10">
    <source>
        <dbReference type="ARBA" id="ARBA00049302"/>
    </source>
</evidence>
<accession>A0A7G2CAR0</accession>
<dbReference type="PROSITE" id="PS51686">
    <property type="entry name" value="SAM_MT_RSMB_NOP"/>
    <property type="match status" value="1"/>
</dbReference>
<protein>
    <recommendedName>
        <fullName evidence="9">NOL1/NOP2/Sun domain family member 4</fullName>
    </recommendedName>
</protein>
<organism evidence="13 14">
    <name type="scientific">Angomonas deanei</name>
    <dbReference type="NCBI Taxonomy" id="59799"/>
    <lineage>
        <taxon>Eukaryota</taxon>
        <taxon>Discoba</taxon>
        <taxon>Euglenozoa</taxon>
        <taxon>Kinetoplastea</taxon>
        <taxon>Metakinetoplastina</taxon>
        <taxon>Trypanosomatida</taxon>
        <taxon>Trypanosomatidae</taxon>
        <taxon>Strigomonadinae</taxon>
        <taxon>Angomonas</taxon>
    </lineage>
</organism>
<dbReference type="Pfam" id="PF01189">
    <property type="entry name" value="Methyltr_RsmB-F"/>
    <property type="match status" value="1"/>
</dbReference>
<feature type="binding site" evidence="11">
    <location>
        <position position="175"/>
    </location>
    <ligand>
        <name>S-adenosyl-L-methionine</name>
        <dbReference type="ChEBI" id="CHEBI:59789"/>
    </ligand>
</feature>
<feature type="binding site" evidence="11">
    <location>
        <begin position="148"/>
        <end position="154"/>
    </location>
    <ligand>
        <name>S-adenosyl-L-methionine</name>
        <dbReference type="ChEBI" id="CHEBI:59789"/>
    </ligand>
</feature>
<comment type="subcellular location">
    <subcellularLocation>
        <location evidence="1">Mitochondrion</location>
    </subcellularLocation>
</comment>
<dbReference type="InterPro" id="IPR001678">
    <property type="entry name" value="MeTrfase_RsmB-F_NOP2_dom"/>
</dbReference>
<dbReference type="PANTHER" id="PTHR22808">
    <property type="entry name" value="NCL1 YEAST -RELATED NOL1/NOP2/FMU SUN DOMAIN-CONTAINING"/>
    <property type="match status" value="1"/>
</dbReference>
<dbReference type="InterPro" id="IPR029063">
    <property type="entry name" value="SAM-dependent_MTases_sf"/>
</dbReference>
<gene>
    <name evidence="13" type="ORF">ADEAN_000362200</name>
</gene>
<keyword evidence="8" id="KW-0496">Mitochondrion</keyword>
<dbReference type="Gene3D" id="3.40.50.150">
    <property type="entry name" value="Vaccinia Virus protein VP39"/>
    <property type="match status" value="1"/>
</dbReference>
<evidence type="ECO:0000256" key="8">
    <source>
        <dbReference type="ARBA" id="ARBA00023128"/>
    </source>
</evidence>
<sequence>MPPKKSTKKTKVEDTTPVIKTKRGLDEFYSEVYGERWPTLREALQRDTYKVAVYNRYCTLPKSEVLDGLVPFTGGGATSTSTAPQEVSYERQQTATGLEFYVPARGKILPKPPLDEFLIKGYYIMDYASAVVVQQLQLTPSDSVLDMCAAPGGKTVCIAQYLSNYNNMNLLTANEFARERFLRLKRTLREYIPTRNNYNNPHYLNTVHYDMSMRDGQTLFAPDKYNKILVDAPCSSERHLITQNDREGNSTEYKKFNEQTSLEIATTQKALLLRAFENVKEGGLVVYSTCSLSPYENDDLVKECQRVTRAEMKIVTDENHPCSLGEPTPVGGRLILPDVSDNWGPMYFCTFQKVGVKKSFSQTVEDSDDDLFKHYDDDSEEEEDTE</sequence>
<keyword evidence="4 11" id="KW-0808">Transferase</keyword>
<dbReference type="Proteomes" id="UP000515908">
    <property type="component" value="Chromosome 06"/>
</dbReference>
<dbReference type="EMBL" id="LR877150">
    <property type="protein sequence ID" value="CAD2216161.1"/>
    <property type="molecule type" value="Genomic_DNA"/>
</dbReference>
<keyword evidence="2" id="KW-0698">rRNA processing</keyword>
<dbReference type="GO" id="GO:0031167">
    <property type="term" value="P:rRNA methylation"/>
    <property type="evidence" value="ECO:0007669"/>
    <property type="project" value="TreeGrafter"/>
</dbReference>
<comment type="catalytic activity">
    <reaction evidence="10">
        <text>a cytidine in rRNA + S-adenosyl-L-methionine = a 5-methylcytidine in rRNA + S-adenosyl-L-homocysteine + H(+)</text>
        <dbReference type="Rhea" id="RHEA:61484"/>
        <dbReference type="Rhea" id="RHEA-COMP:15836"/>
        <dbReference type="Rhea" id="RHEA-COMP:15837"/>
        <dbReference type="ChEBI" id="CHEBI:15378"/>
        <dbReference type="ChEBI" id="CHEBI:57856"/>
        <dbReference type="ChEBI" id="CHEBI:59789"/>
        <dbReference type="ChEBI" id="CHEBI:74483"/>
        <dbReference type="ChEBI" id="CHEBI:82748"/>
    </reaction>
</comment>
<dbReference type="PANTHER" id="PTHR22808:SF3">
    <property type="entry name" value="5-METHYLCYTOSINE RRNA METHYLTRANSFERASE NSUN4"/>
    <property type="match status" value="1"/>
</dbReference>